<sequence length="48" mass="5701">MENPLNIQVLALDLFQYTAIFCFKKRFYQNGQTNNRLSPKPIYDLGYL</sequence>
<evidence type="ECO:0000313" key="1">
    <source>
        <dbReference type="EMBL" id="CAZ95138.1"/>
    </source>
</evidence>
<protein>
    <submittedName>
        <fullName evidence="1">Putative membrane protein</fullName>
    </submittedName>
</protein>
<reference evidence="2" key="1">
    <citation type="submission" date="2009-07" db="EMBL/GenBank/DDBJ databases">
        <title>Complete genome sequence of Zobellia galactanivorans Dsij.</title>
        <authorList>
            <consortium name="Genoscope - CEA"/>
        </authorList>
    </citation>
    <scope>NUCLEOTIDE SEQUENCE [LARGE SCALE GENOMIC DNA]</scope>
    <source>
        <strain evidence="2">DSM 12802 / CCUG 47099 / CIP 106680 / NCIMB 13871 / Dsij</strain>
    </source>
</reference>
<accession>G0L2R1</accession>
<gene>
    <name evidence="1" type="ordered locus">zobellia_1081</name>
</gene>
<dbReference type="STRING" id="63186.ZOBELLIA_1081"/>
<dbReference type="HOGENOM" id="CLU_3159661_0_0_10"/>
<dbReference type="AlphaFoldDB" id="G0L2R1"/>
<dbReference type="KEGG" id="zga:ZOBELLIA_1081"/>
<reference evidence="1 2" key="2">
    <citation type="journal article" date="2012" name="Environ. Microbiol.">
        <title>Characterization of the first alginolytic operons in a marine bacterium: from their emergence in marine Flavobacteriia to their independent transfers to marine Proteobacteria and human gut Bacteroides.</title>
        <authorList>
            <person name="Thomas F."/>
            <person name="Barbeyron T."/>
            <person name="Tonon T."/>
            <person name="Genicot S."/>
            <person name="Czjzek M."/>
            <person name="Michel G."/>
        </authorList>
    </citation>
    <scope>NUCLEOTIDE SEQUENCE [LARGE SCALE GENOMIC DNA]</scope>
    <source>
        <strain evidence="2">DSM 12802 / CCUG 47099 / CIP 106680 / NCIMB 13871 / Dsij</strain>
    </source>
</reference>
<proteinExistence type="predicted"/>
<name>G0L2R1_ZOBGA</name>
<evidence type="ECO:0000313" key="2">
    <source>
        <dbReference type="Proteomes" id="UP000008898"/>
    </source>
</evidence>
<dbReference type="EMBL" id="FP476056">
    <property type="protein sequence ID" value="CAZ95138.1"/>
    <property type="molecule type" value="Genomic_DNA"/>
</dbReference>
<dbReference type="Proteomes" id="UP000008898">
    <property type="component" value="Chromosome"/>
</dbReference>
<keyword evidence="2" id="KW-1185">Reference proteome</keyword>
<organism evidence="1 2">
    <name type="scientific">Zobellia galactanivorans (strain DSM 12802 / CCUG 47099 / CIP 106680 / NCIMB 13871 / Dsij)</name>
    <dbReference type="NCBI Taxonomy" id="63186"/>
    <lineage>
        <taxon>Bacteria</taxon>
        <taxon>Pseudomonadati</taxon>
        <taxon>Bacteroidota</taxon>
        <taxon>Flavobacteriia</taxon>
        <taxon>Flavobacteriales</taxon>
        <taxon>Flavobacteriaceae</taxon>
        <taxon>Zobellia</taxon>
    </lineage>
</organism>